<reference evidence="1" key="1">
    <citation type="journal article" date="2020" name="Stud. Mycol.">
        <title>101 Dothideomycetes genomes: a test case for predicting lifestyles and emergence of pathogens.</title>
        <authorList>
            <person name="Haridas S."/>
            <person name="Albert R."/>
            <person name="Binder M."/>
            <person name="Bloem J."/>
            <person name="Labutti K."/>
            <person name="Salamov A."/>
            <person name="Andreopoulos B."/>
            <person name="Baker S."/>
            <person name="Barry K."/>
            <person name="Bills G."/>
            <person name="Bluhm B."/>
            <person name="Cannon C."/>
            <person name="Castanera R."/>
            <person name="Culley D."/>
            <person name="Daum C."/>
            <person name="Ezra D."/>
            <person name="Gonzalez J."/>
            <person name="Henrissat B."/>
            <person name="Kuo A."/>
            <person name="Liang C."/>
            <person name="Lipzen A."/>
            <person name="Lutzoni F."/>
            <person name="Magnuson J."/>
            <person name="Mondo S."/>
            <person name="Nolan M."/>
            <person name="Ohm R."/>
            <person name="Pangilinan J."/>
            <person name="Park H.-J."/>
            <person name="Ramirez L."/>
            <person name="Alfaro M."/>
            <person name="Sun H."/>
            <person name="Tritt A."/>
            <person name="Yoshinaga Y."/>
            <person name="Zwiers L.-H."/>
            <person name="Turgeon B."/>
            <person name="Goodwin S."/>
            <person name="Spatafora J."/>
            <person name="Crous P."/>
            <person name="Grigoriev I."/>
        </authorList>
    </citation>
    <scope>NUCLEOTIDE SEQUENCE</scope>
    <source>
        <strain evidence="1">CBS 627.86</strain>
    </source>
</reference>
<protein>
    <submittedName>
        <fullName evidence="1">Uncharacterized protein</fullName>
    </submittedName>
</protein>
<keyword evidence="2" id="KW-1185">Reference proteome</keyword>
<proteinExistence type="predicted"/>
<dbReference type="Proteomes" id="UP000799770">
    <property type="component" value="Unassembled WGS sequence"/>
</dbReference>
<accession>A0A6A5YQP9</accession>
<dbReference type="AlphaFoldDB" id="A0A6A5YQP9"/>
<organism evidence="1 2">
    <name type="scientific">Lophiotrema nucula</name>
    <dbReference type="NCBI Taxonomy" id="690887"/>
    <lineage>
        <taxon>Eukaryota</taxon>
        <taxon>Fungi</taxon>
        <taxon>Dikarya</taxon>
        <taxon>Ascomycota</taxon>
        <taxon>Pezizomycotina</taxon>
        <taxon>Dothideomycetes</taxon>
        <taxon>Pleosporomycetidae</taxon>
        <taxon>Pleosporales</taxon>
        <taxon>Lophiotremataceae</taxon>
        <taxon>Lophiotrema</taxon>
    </lineage>
</organism>
<dbReference type="EMBL" id="ML977342">
    <property type="protein sequence ID" value="KAF2109340.1"/>
    <property type="molecule type" value="Genomic_DNA"/>
</dbReference>
<name>A0A6A5YQP9_9PLEO</name>
<evidence type="ECO:0000313" key="2">
    <source>
        <dbReference type="Proteomes" id="UP000799770"/>
    </source>
</evidence>
<sequence>MKDICHSGPPVFGIRTTREHACTVYKYDTYCCAYARMLITTENRLSARATRWQLDPVRRIWICCEEVTVGHGVWCVEELLVTALMFIRIT</sequence>
<gene>
    <name evidence="1" type="ORF">BDV96DRAFT_585403</name>
</gene>
<evidence type="ECO:0000313" key="1">
    <source>
        <dbReference type="EMBL" id="KAF2109340.1"/>
    </source>
</evidence>